<evidence type="ECO:0000256" key="2">
    <source>
        <dbReference type="ARBA" id="ARBA00004173"/>
    </source>
</evidence>
<comment type="cofactor">
    <cofactor evidence="1">
        <name>Zn(2+)</name>
        <dbReference type="ChEBI" id="CHEBI:29105"/>
    </cofactor>
</comment>
<evidence type="ECO:0000256" key="9">
    <source>
        <dbReference type="ARBA" id="ARBA00022946"/>
    </source>
</evidence>
<name>A0A1B0CN86_LUTLO</name>
<dbReference type="SUPFAM" id="SSF63411">
    <property type="entry name" value="LuxS/MPP-like metallohydrolase"/>
    <property type="match status" value="4"/>
</dbReference>
<protein>
    <recommendedName>
        <fullName evidence="4">Presequence protease, mitochondrial</fullName>
    </recommendedName>
</protein>
<dbReference type="GO" id="GO:0016485">
    <property type="term" value="P:protein processing"/>
    <property type="evidence" value="ECO:0007669"/>
    <property type="project" value="TreeGrafter"/>
</dbReference>
<keyword evidence="8" id="KW-0862">Zinc</keyword>
<dbReference type="EnsemblMetazoa" id="LLOJ006170-RA">
    <property type="protein sequence ID" value="LLOJ006170-PA"/>
    <property type="gene ID" value="LLOJ006170"/>
</dbReference>
<dbReference type="InterPro" id="IPR055130">
    <property type="entry name" value="PreP_C"/>
</dbReference>
<comment type="subcellular location">
    <subcellularLocation>
        <location evidence="2">Mitochondrion</location>
    </subcellularLocation>
</comment>
<organism evidence="13 14">
    <name type="scientific">Lutzomyia longipalpis</name>
    <name type="common">Sand fly</name>
    <dbReference type="NCBI Taxonomy" id="7200"/>
    <lineage>
        <taxon>Eukaryota</taxon>
        <taxon>Metazoa</taxon>
        <taxon>Ecdysozoa</taxon>
        <taxon>Arthropoda</taxon>
        <taxon>Hexapoda</taxon>
        <taxon>Insecta</taxon>
        <taxon>Pterygota</taxon>
        <taxon>Neoptera</taxon>
        <taxon>Endopterygota</taxon>
        <taxon>Diptera</taxon>
        <taxon>Nematocera</taxon>
        <taxon>Psychodoidea</taxon>
        <taxon>Psychodidae</taxon>
        <taxon>Lutzomyia</taxon>
        <taxon>Lutzomyia</taxon>
    </lineage>
</organism>
<dbReference type="EMBL" id="AJWK01019897">
    <property type="status" value="NOT_ANNOTATED_CDS"/>
    <property type="molecule type" value="Genomic_DNA"/>
</dbReference>
<evidence type="ECO:0000259" key="12">
    <source>
        <dbReference type="SMART" id="SM01264"/>
    </source>
</evidence>
<dbReference type="FunFam" id="3.30.830.10:FF:000009">
    <property type="entry name" value="Presequence protease, mitochondrial"/>
    <property type="match status" value="1"/>
</dbReference>
<proteinExistence type="inferred from homology"/>
<keyword evidence="6" id="KW-0479">Metal-binding</keyword>
<dbReference type="Pfam" id="PF05193">
    <property type="entry name" value="Peptidase_M16_C"/>
    <property type="match status" value="1"/>
</dbReference>
<evidence type="ECO:0000313" key="13">
    <source>
        <dbReference type="EnsemblMetazoa" id="LLOJ006170-PA"/>
    </source>
</evidence>
<dbReference type="InterPro" id="IPR007863">
    <property type="entry name" value="Peptidase_M16_C"/>
</dbReference>
<dbReference type="Gene3D" id="3.30.830.10">
    <property type="entry name" value="Metalloenzyme, LuxS/M16 peptidase-like"/>
    <property type="match status" value="4"/>
</dbReference>
<dbReference type="InterPro" id="IPR013578">
    <property type="entry name" value="Peptidase_M16C_assoc"/>
</dbReference>
<evidence type="ECO:0000256" key="8">
    <source>
        <dbReference type="ARBA" id="ARBA00022833"/>
    </source>
</evidence>
<evidence type="ECO:0000313" key="14">
    <source>
        <dbReference type="Proteomes" id="UP000092461"/>
    </source>
</evidence>
<evidence type="ECO:0000256" key="1">
    <source>
        <dbReference type="ARBA" id="ARBA00001947"/>
    </source>
</evidence>
<evidence type="ECO:0000256" key="10">
    <source>
        <dbReference type="ARBA" id="ARBA00023049"/>
    </source>
</evidence>
<dbReference type="SMART" id="SM01264">
    <property type="entry name" value="M16C_associated"/>
    <property type="match status" value="1"/>
</dbReference>
<dbReference type="Pfam" id="PF22516">
    <property type="entry name" value="PreP_C"/>
    <property type="match status" value="1"/>
</dbReference>
<evidence type="ECO:0000256" key="3">
    <source>
        <dbReference type="ARBA" id="ARBA00007575"/>
    </source>
</evidence>
<keyword evidence="14" id="KW-1185">Reference proteome</keyword>
<dbReference type="Pfam" id="PF08367">
    <property type="entry name" value="M16C_assoc"/>
    <property type="match status" value="1"/>
</dbReference>
<dbReference type="GO" id="GO:0004222">
    <property type="term" value="F:metalloendopeptidase activity"/>
    <property type="evidence" value="ECO:0007669"/>
    <property type="project" value="TreeGrafter"/>
</dbReference>
<keyword evidence="5" id="KW-0645">Protease</keyword>
<keyword evidence="7" id="KW-0378">Hydrolase</keyword>
<dbReference type="VEuPathDB" id="VectorBase:LLOJ006170"/>
<evidence type="ECO:0000256" key="11">
    <source>
        <dbReference type="ARBA" id="ARBA00023128"/>
    </source>
</evidence>
<dbReference type="GO" id="GO:0005759">
    <property type="term" value="C:mitochondrial matrix"/>
    <property type="evidence" value="ECO:0007669"/>
    <property type="project" value="TreeGrafter"/>
</dbReference>
<evidence type="ECO:0000256" key="6">
    <source>
        <dbReference type="ARBA" id="ARBA00022723"/>
    </source>
</evidence>
<dbReference type="FunFam" id="3.30.830.10:FF:000011">
    <property type="entry name" value="Presequence protease, mitochondrial"/>
    <property type="match status" value="1"/>
</dbReference>
<keyword evidence="11" id="KW-0496">Mitochondrion</keyword>
<feature type="domain" description="Peptidase M16C associated" evidence="12">
    <location>
        <begin position="504"/>
        <end position="751"/>
    </location>
</feature>
<evidence type="ECO:0000256" key="7">
    <source>
        <dbReference type="ARBA" id="ARBA00022801"/>
    </source>
</evidence>
<dbReference type="VEuPathDB" id="VectorBase:LLONM1_001400"/>
<sequence length="1011" mass="115796">MFSRFLLGRQTLAQVKRCKSSAAAIKPQVIFNRTEKQAKFTEGSDYHGFICTRTEFVPDFNMTAYMFRHETTGTEYLHIDRADSNNIFSINFRTTPFNSSGLPHILEHTVLCGSEKFPVRDPFFKMLTRSLATFMNAMTGPDYTIYPFSSMNETDFRHLQKIYLDAVFRPNLKYLDFKQEGWRLEHSELGNRESDFVLKGVVYNEMKGAFSENASVFGQRFLNEILPGHTYRYVSGGDPLHIPQLTHEDLVNFHRKYYHPSNARFFSYGNFSADKSMAYINEQYLAHGKKIDSTYSQVPRQERWTEPREAHITCRYDSLGGPFERQNQIAIGYLMSDITNSYETLLLYVLSELLVRGPNSYFYRSLIEPNISGGFNALTGFDSQLRDTMFVVGLQDLDAGDFQRVREIFDRTIDEAIEKGFEAKHVESVLHNIELLLRHQTPKFGLGLLFNISPLWNHNGDVISYLQVSTTMKQLRENLKDPQYLQRSVEHFFRNNKHRLTMTMSPDREFEMKFSQQEGEVLKEKVAQLTPEDKVKIFAEGLELEKCQKGVEDANILPCLTISDIPKTIERTRVEKMIITGTPTHLITADTNGVTYFRGIFSAAHLSDQERLLLPLLLDVIDQFGTTHQSYRDFDQRIKSKTNGLSFRLHCSENPLDLGSFELGVEFGTFCLDQNSHDMFNIFQDLFHNFQFTDVKRFRMLLENYMSNLVVGIPTSGHLYAMQGASGLVSQAANLRENLSGIGHIDYMKQLMATQKREEILVKIAKVARKLLRDNEMRCSVNFSESHRGQLLDQYVTFIENLPLKEAKSPGLTSDTIASANRHIAMNIPVNYCAKSLATVPYVHPDFAPLRILAKWISSKYLLPVVREQNGAYGAGAKLGIDGNFCFFSYRDPNCRKTLDTFDGTYEWIRANEKSLDEQQLFEAKLGVIQQLDAPTAAGEKGAEDFKYGITHEIFEEHRSHILTVTKDEVMSMCEKYFAADPNRGVGRCVLGPGEESLQKDGETWSVSKEE</sequence>
<dbReference type="PANTHER" id="PTHR43016:SF13">
    <property type="entry name" value="PRESEQUENCE PROTEASE, MITOCHONDRIAL"/>
    <property type="match status" value="1"/>
</dbReference>
<evidence type="ECO:0000256" key="4">
    <source>
        <dbReference type="ARBA" id="ARBA00020167"/>
    </source>
</evidence>
<comment type="similarity">
    <text evidence="3">Belongs to the peptidase M16 family. PreP subfamily.</text>
</comment>
<keyword evidence="9" id="KW-0809">Transit peptide</keyword>
<dbReference type="PANTHER" id="PTHR43016">
    <property type="entry name" value="PRESEQUENCE PROTEASE"/>
    <property type="match status" value="1"/>
</dbReference>
<evidence type="ECO:0000256" key="5">
    <source>
        <dbReference type="ARBA" id="ARBA00022670"/>
    </source>
</evidence>
<dbReference type="GO" id="GO:0046872">
    <property type="term" value="F:metal ion binding"/>
    <property type="evidence" value="ECO:0007669"/>
    <property type="project" value="UniProtKB-KW"/>
</dbReference>
<keyword evidence="10" id="KW-0482">Metalloprotease</keyword>
<accession>A0A1B0CN86</accession>
<reference evidence="13" key="1">
    <citation type="submission" date="2020-05" db="UniProtKB">
        <authorList>
            <consortium name="EnsemblMetazoa"/>
        </authorList>
    </citation>
    <scope>IDENTIFICATION</scope>
    <source>
        <strain evidence="13">Jacobina</strain>
    </source>
</reference>
<dbReference type="Proteomes" id="UP000092461">
    <property type="component" value="Unassembled WGS sequence"/>
</dbReference>
<dbReference type="InterPro" id="IPR011249">
    <property type="entry name" value="Metalloenz_LuxS/M16"/>
</dbReference>
<dbReference type="FunFam" id="3.30.830.10:FF:000013">
    <property type="entry name" value="Mitochondrial presequence protease"/>
    <property type="match status" value="1"/>
</dbReference>
<dbReference type="AlphaFoldDB" id="A0A1B0CN86"/>